<gene>
    <name evidence="3" type="ORF">GCM10022197_01930</name>
</gene>
<evidence type="ECO:0000256" key="1">
    <source>
        <dbReference type="SAM" id="SignalP"/>
    </source>
</evidence>
<feature type="signal peptide" evidence="1">
    <location>
        <begin position="1"/>
        <end position="27"/>
    </location>
</feature>
<sequence>MRPDGVSALLTSTRAAVIGLVVVAALAACGSAPETPGDTSPEFNEADVVFARAMIPHGEQGAAMSELVLEEEKGLPPGVRALAVELRDKRGAETDRLQQWVAERGEPVAAEAGHDHGGGEDGVATPTQMSALDEAGGAAAHTLYIEMMTKHHRGALVAAREELEQGQSPVLVAFAQMVVDSREAQLVVLLDAAAAETSSPPTVEAPTR</sequence>
<protein>
    <recommendedName>
        <fullName evidence="2">DUF305 domain-containing protein</fullName>
    </recommendedName>
</protein>
<name>A0ABP6WHJ8_9ACTN</name>
<evidence type="ECO:0000313" key="4">
    <source>
        <dbReference type="Proteomes" id="UP001500767"/>
    </source>
</evidence>
<comment type="caution">
    <text evidence="3">The sequence shown here is derived from an EMBL/GenBank/DDBJ whole genome shotgun (WGS) entry which is preliminary data.</text>
</comment>
<keyword evidence="1" id="KW-0732">Signal</keyword>
<feature type="domain" description="DUF305" evidence="2">
    <location>
        <begin position="47"/>
        <end position="186"/>
    </location>
</feature>
<dbReference type="InterPro" id="IPR005183">
    <property type="entry name" value="DUF305_CopM-like"/>
</dbReference>
<accession>A0ABP6WHJ8</accession>
<dbReference type="EMBL" id="BAAAYR010000001">
    <property type="protein sequence ID" value="GAA3550671.1"/>
    <property type="molecule type" value="Genomic_DNA"/>
</dbReference>
<proteinExistence type="predicted"/>
<evidence type="ECO:0000313" key="3">
    <source>
        <dbReference type="EMBL" id="GAA3550671.1"/>
    </source>
</evidence>
<organism evidence="3 4">
    <name type="scientific">Microlunatus spumicola</name>
    <dbReference type="NCBI Taxonomy" id="81499"/>
    <lineage>
        <taxon>Bacteria</taxon>
        <taxon>Bacillati</taxon>
        <taxon>Actinomycetota</taxon>
        <taxon>Actinomycetes</taxon>
        <taxon>Propionibacteriales</taxon>
        <taxon>Propionibacteriaceae</taxon>
        <taxon>Microlunatus</taxon>
    </lineage>
</organism>
<dbReference type="PANTHER" id="PTHR36933">
    <property type="entry name" value="SLL0788 PROTEIN"/>
    <property type="match status" value="1"/>
</dbReference>
<dbReference type="InterPro" id="IPR012347">
    <property type="entry name" value="Ferritin-like"/>
</dbReference>
<reference evidence="4" key="1">
    <citation type="journal article" date="2019" name="Int. J. Syst. Evol. Microbiol.">
        <title>The Global Catalogue of Microorganisms (GCM) 10K type strain sequencing project: providing services to taxonomists for standard genome sequencing and annotation.</title>
        <authorList>
            <consortium name="The Broad Institute Genomics Platform"/>
            <consortium name="The Broad Institute Genome Sequencing Center for Infectious Disease"/>
            <person name="Wu L."/>
            <person name="Ma J."/>
        </authorList>
    </citation>
    <scope>NUCLEOTIDE SEQUENCE [LARGE SCALE GENOMIC DNA]</scope>
    <source>
        <strain evidence="4">JCM 16540</strain>
    </source>
</reference>
<keyword evidence="4" id="KW-1185">Reference proteome</keyword>
<dbReference type="RefSeq" id="WP_204912654.1">
    <property type="nucleotide sequence ID" value="NZ_BAAAYR010000001.1"/>
</dbReference>
<dbReference type="PROSITE" id="PS51257">
    <property type="entry name" value="PROKAR_LIPOPROTEIN"/>
    <property type="match status" value="1"/>
</dbReference>
<feature type="chain" id="PRO_5045982056" description="DUF305 domain-containing protein" evidence="1">
    <location>
        <begin position="28"/>
        <end position="208"/>
    </location>
</feature>
<dbReference type="Pfam" id="PF03713">
    <property type="entry name" value="DUF305"/>
    <property type="match status" value="1"/>
</dbReference>
<dbReference type="Proteomes" id="UP001500767">
    <property type="component" value="Unassembled WGS sequence"/>
</dbReference>
<dbReference type="PANTHER" id="PTHR36933:SF1">
    <property type="entry name" value="SLL0788 PROTEIN"/>
    <property type="match status" value="1"/>
</dbReference>
<evidence type="ECO:0000259" key="2">
    <source>
        <dbReference type="Pfam" id="PF03713"/>
    </source>
</evidence>
<dbReference type="Gene3D" id="1.20.1260.10">
    <property type="match status" value="1"/>
</dbReference>